<evidence type="ECO:0008006" key="3">
    <source>
        <dbReference type="Google" id="ProtNLM"/>
    </source>
</evidence>
<accession>A0A9P7UQM2</accession>
<dbReference type="EMBL" id="CM032186">
    <property type="protein sequence ID" value="KAG7090483.1"/>
    <property type="molecule type" value="Genomic_DNA"/>
</dbReference>
<dbReference type="KEGG" id="more:E1B28_009597"/>
<protein>
    <recommendedName>
        <fullName evidence="3">Protein kinase domain-containing protein</fullName>
    </recommendedName>
</protein>
<organism evidence="1 2">
    <name type="scientific">Marasmius oreades</name>
    <name type="common">fairy-ring Marasmius</name>
    <dbReference type="NCBI Taxonomy" id="181124"/>
    <lineage>
        <taxon>Eukaryota</taxon>
        <taxon>Fungi</taxon>
        <taxon>Dikarya</taxon>
        <taxon>Basidiomycota</taxon>
        <taxon>Agaricomycotina</taxon>
        <taxon>Agaricomycetes</taxon>
        <taxon>Agaricomycetidae</taxon>
        <taxon>Agaricales</taxon>
        <taxon>Marasmiineae</taxon>
        <taxon>Marasmiaceae</taxon>
        <taxon>Marasmius</taxon>
    </lineage>
</organism>
<proteinExistence type="predicted"/>
<evidence type="ECO:0000313" key="2">
    <source>
        <dbReference type="Proteomes" id="UP001049176"/>
    </source>
</evidence>
<dbReference type="OrthoDB" id="4062651at2759"/>
<dbReference type="RefSeq" id="XP_043006953.1">
    <property type="nucleotide sequence ID" value="XM_043154498.1"/>
</dbReference>
<evidence type="ECO:0000313" key="1">
    <source>
        <dbReference type="EMBL" id="KAG7090483.1"/>
    </source>
</evidence>
<keyword evidence="2" id="KW-1185">Reference proteome</keyword>
<gene>
    <name evidence="1" type="ORF">E1B28_009597</name>
</gene>
<comment type="caution">
    <text evidence="1">The sequence shown here is derived from an EMBL/GenBank/DDBJ whole genome shotgun (WGS) entry which is preliminary data.</text>
</comment>
<reference evidence="1" key="1">
    <citation type="journal article" date="2021" name="Genome Biol. Evol.">
        <title>The assembled and annotated genome of the fairy-ring fungus Marasmius oreades.</title>
        <authorList>
            <person name="Hiltunen M."/>
            <person name="Ament-Velasquez S.L."/>
            <person name="Johannesson H."/>
        </authorList>
    </citation>
    <scope>NUCLEOTIDE SEQUENCE</scope>
    <source>
        <strain evidence="1">03SP1</strain>
    </source>
</reference>
<sequence length="621" mass="69586">MAQPAEPEVTVYYVATKGFPTKKNILDLEILGGTFKISREDGMKDLEQRFLDSKRCPIPGGTISSIFKPLHSLDVEPVHLQEALERSTRLTDFAKPLPLRRSVRDAETLQVQDDTTEVSFTVILFVIPPDKPNVRPATPQEDAEELDIVAELDRDTQRFIKLIRDGPTPSASAKSINYHSIQATDGQALVDGRFSGKKYIPTTGLPIELMHPTFSRFLHNAAKSDPPEDIVRMTAELMRTCSQIQVRESPRDKQSSEVLGKILHFPLEKVNSGDGSTPDFSILEPSFESISALPGCGEIKPELGHGGDPTVQGGFSYARFICQEKHEPLLNISCCPTYMVALAGPWLCVVGAVTTSRTIVQRLTPYEWLAVSRAMDDAQVLRVARILYALRVAIHEDLRNYYKDLKPPTVLEGHVHPRHCPFISSFELVEDEQQARPVEFDYVKPLERGHTCAAFLVRRRDVNELAVVKFVRRYGADAHRLMADEGLAPALIHYGPLGDPHAPDLHIVVMEHVVGRTLYDLYGDGDLPGGVKSAIQDALKKLNHGGFIFPDLRRPNVMVTTGGDDGNVEGYLRFVDFDWVCQKDEGMRYPCHLSEELRRCSGAKDYDVITLQHQERMFREL</sequence>
<dbReference type="AlphaFoldDB" id="A0A9P7UQM2"/>
<dbReference type="Proteomes" id="UP001049176">
    <property type="component" value="Chromosome 6"/>
</dbReference>
<dbReference type="InterPro" id="IPR011009">
    <property type="entry name" value="Kinase-like_dom_sf"/>
</dbReference>
<dbReference type="GeneID" id="66078673"/>
<name>A0A9P7UQM2_9AGAR</name>
<dbReference type="SUPFAM" id="SSF56112">
    <property type="entry name" value="Protein kinase-like (PK-like)"/>
    <property type="match status" value="1"/>
</dbReference>